<accession>A0ABM7S749</accession>
<dbReference type="Proteomes" id="UP000825258">
    <property type="component" value="Chromosome"/>
</dbReference>
<organism evidence="1 2">
    <name type="scientific">Flavobacterium okayamense</name>
    <dbReference type="NCBI Taxonomy" id="2830782"/>
    <lineage>
        <taxon>Bacteria</taxon>
        <taxon>Pseudomonadati</taxon>
        <taxon>Bacteroidota</taxon>
        <taxon>Flavobacteriia</taxon>
        <taxon>Flavobacteriales</taxon>
        <taxon>Flavobacteriaceae</taxon>
        <taxon>Flavobacterium</taxon>
    </lineage>
</organism>
<reference evidence="1 2" key="1">
    <citation type="submission" date="2021-06" db="EMBL/GenBank/DDBJ databases">
        <title>Whole genome sequences of Flavobacterium sp. KK2020170 and assembly.</title>
        <authorList>
            <person name="Kitahara K."/>
            <person name="Miyoshi S."/>
            <person name="Uesaka K."/>
        </authorList>
    </citation>
    <scope>NUCLEOTIDE SEQUENCE [LARGE SCALE GENOMIC DNA]</scope>
    <source>
        <strain evidence="1 2">KK2020170</strain>
    </source>
</reference>
<proteinExistence type="predicted"/>
<name>A0ABM7S749_9FLAO</name>
<protein>
    <recommendedName>
        <fullName evidence="3">Immunity protein 22</fullName>
    </recommendedName>
</protein>
<gene>
    <name evidence="1" type="ORF">KK2020170_22210</name>
</gene>
<evidence type="ECO:0000313" key="2">
    <source>
        <dbReference type="Proteomes" id="UP000825258"/>
    </source>
</evidence>
<evidence type="ECO:0008006" key="3">
    <source>
        <dbReference type="Google" id="ProtNLM"/>
    </source>
</evidence>
<sequence length="141" mass="16438">MKIRYDFVTNSSSTSFVIISDGEFNFKEFIEAVGIKGDSEFLDIYQELFNSFKEDMTPIRQVFTENRRGYDNFENFVESYFWKNGKELLPLILEAESKGKNVYAGSLSSDTNEIECFFCTDEFIIENENGNLYINAQENAW</sequence>
<dbReference type="RefSeq" id="WP_221258440.1">
    <property type="nucleotide sequence ID" value="NZ_AP024749.1"/>
</dbReference>
<evidence type="ECO:0000313" key="1">
    <source>
        <dbReference type="EMBL" id="BCY29353.1"/>
    </source>
</evidence>
<keyword evidence="2" id="KW-1185">Reference proteome</keyword>
<dbReference type="EMBL" id="AP024749">
    <property type="protein sequence ID" value="BCY29353.1"/>
    <property type="molecule type" value="Genomic_DNA"/>
</dbReference>